<keyword evidence="2" id="KW-1185">Reference proteome</keyword>
<accession>A0A194AJH8</accession>
<organism evidence="1 2">
    <name type="scientific">Desulfoplanes formicivorans</name>
    <dbReference type="NCBI Taxonomy" id="1592317"/>
    <lineage>
        <taxon>Bacteria</taxon>
        <taxon>Pseudomonadati</taxon>
        <taxon>Thermodesulfobacteriota</taxon>
        <taxon>Desulfovibrionia</taxon>
        <taxon>Desulfovibrionales</taxon>
        <taxon>Desulfoplanaceae</taxon>
        <taxon>Desulfoplanes</taxon>
    </lineage>
</organism>
<dbReference type="Proteomes" id="UP000095200">
    <property type="component" value="Unassembled WGS sequence"/>
</dbReference>
<proteinExistence type="predicted"/>
<reference evidence="2" key="1">
    <citation type="submission" date="2016-06" db="EMBL/GenBank/DDBJ databases">
        <title>Draft genome sequence of Desulfoplanes formicivorans strain Pf12B.</title>
        <authorList>
            <person name="Watanabe M."/>
            <person name="Kojima H."/>
            <person name="Fukui M."/>
        </authorList>
    </citation>
    <scope>NUCLEOTIDE SEQUENCE [LARGE SCALE GENOMIC DNA]</scope>
    <source>
        <strain evidence="2">Pf12B</strain>
    </source>
</reference>
<evidence type="ECO:0000313" key="1">
    <source>
        <dbReference type="EMBL" id="GAU09211.1"/>
    </source>
</evidence>
<name>A0A194AJH8_9BACT</name>
<dbReference type="OrthoDB" id="218750at2"/>
<dbReference type="AlphaFoldDB" id="A0A194AJH8"/>
<evidence type="ECO:0000313" key="2">
    <source>
        <dbReference type="Proteomes" id="UP000095200"/>
    </source>
</evidence>
<dbReference type="EMBL" id="BDFE01000017">
    <property type="protein sequence ID" value="GAU09211.1"/>
    <property type="molecule type" value="Genomic_DNA"/>
</dbReference>
<protein>
    <submittedName>
        <fullName evidence="1">Uncharacterized protein</fullName>
    </submittedName>
</protein>
<comment type="caution">
    <text evidence="1">The sequence shown here is derived from an EMBL/GenBank/DDBJ whole genome shotgun (WGS) entry which is preliminary data.</text>
</comment>
<dbReference type="RefSeq" id="WP_069859479.1">
    <property type="nucleotide sequence ID" value="NZ_BDFE01000017.1"/>
</dbReference>
<dbReference type="STRING" id="1592317.DPF_1932"/>
<gene>
    <name evidence="1" type="ORF">DPF_1932</name>
</gene>
<sequence>MSARHIAIKPMTWVSPEFSVASKCDVDILATDHETLVVATERPDNETTGLPVSQGPGVIAQTLYHWYGYEPESMIWLEYNPMTGIHTRVDLVCANHRVTHWHRSPCSLQEVAALKARFSM</sequence>